<dbReference type="AlphaFoldDB" id="A0A7X5UZU7"/>
<name>A0A7X5UZU7_9SPHN</name>
<organism evidence="1 2">
    <name type="scientific">Sphingomonas leidyi</name>
    <dbReference type="NCBI Taxonomy" id="68569"/>
    <lineage>
        <taxon>Bacteria</taxon>
        <taxon>Pseudomonadati</taxon>
        <taxon>Pseudomonadota</taxon>
        <taxon>Alphaproteobacteria</taxon>
        <taxon>Sphingomonadales</taxon>
        <taxon>Sphingomonadaceae</taxon>
        <taxon>Sphingomonas</taxon>
    </lineage>
</organism>
<proteinExistence type="predicted"/>
<reference evidence="1 2" key="1">
    <citation type="submission" date="2020-03" db="EMBL/GenBank/DDBJ databases">
        <title>Genomic Encyclopedia of Type Strains, Phase IV (KMG-IV): sequencing the most valuable type-strain genomes for metagenomic binning, comparative biology and taxonomic classification.</title>
        <authorList>
            <person name="Goeker M."/>
        </authorList>
    </citation>
    <scope>NUCLEOTIDE SEQUENCE [LARGE SCALE GENOMIC DNA]</scope>
    <source>
        <strain evidence="1 2">DSM 4733</strain>
    </source>
</reference>
<protein>
    <submittedName>
        <fullName evidence="1">Uncharacterized protein</fullName>
    </submittedName>
</protein>
<dbReference type="EMBL" id="JAASQV010000001">
    <property type="protein sequence ID" value="NIJ64637.1"/>
    <property type="molecule type" value="Genomic_DNA"/>
</dbReference>
<comment type="caution">
    <text evidence="1">The sequence shown here is derived from an EMBL/GenBank/DDBJ whole genome shotgun (WGS) entry which is preliminary data.</text>
</comment>
<dbReference type="Proteomes" id="UP000564677">
    <property type="component" value="Unassembled WGS sequence"/>
</dbReference>
<evidence type="ECO:0000313" key="2">
    <source>
        <dbReference type="Proteomes" id="UP000564677"/>
    </source>
</evidence>
<keyword evidence="2" id="KW-1185">Reference proteome</keyword>
<evidence type="ECO:0000313" key="1">
    <source>
        <dbReference type="EMBL" id="NIJ64637.1"/>
    </source>
</evidence>
<gene>
    <name evidence="1" type="ORF">FHR20_001568</name>
</gene>
<sequence>MLAITGITSVVHAPEASVTGIELAMTHAPGDADEVPAHGGKDYPHRHSICHGHDLAAPIRALRAPGFDCARRIIYLIASVAECARSGYAAPSSYRLTAADAPFVARLFTSGVPSWTIVSFQTCAYNP</sequence>
<accession>A0A7X5UZU7</accession>